<dbReference type="EMBL" id="VSSQ01000492">
    <property type="protein sequence ID" value="MPL96038.1"/>
    <property type="molecule type" value="Genomic_DNA"/>
</dbReference>
<dbReference type="AlphaFoldDB" id="A0A644VXD9"/>
<evidence type="ECO:0008006" key="3">
    <source>
        <dbReference type="Google" id="ProtNLM"/>
    </source>
</evidence>
<comment type="caution">
    <text evidence="2">The sequence shown here is derived from an EMBL/GenBank/DDBJ whole genome shotgun (WGS) entry which is preliminary data.</text>
</comment>
<name>A0A644VXD9_9ZZZZ</name>
<dbReference type="PROSITE" id="PS51257">
    <property type="entry name" value="PROKAR_LIPOPROTEIN"/>
    <property type="match status" value="1"/>
</dbReference>
<feature type="coiled-coil region" evidence="1">
    <location>
        <begin position="119"/>
        <end position="188"/>
    </location>
</feature>
<gene>
    <name evidence="2" type="ORF">SDC9_42213</name>
</gene>
<keyword evidence="1" id="KW-0175">Coiled coil</keyword>
<organism evidence="2">
    <name type="scientific">bioreactor metagenome</name>
    <dbReference type="NCBI Taxonomy" id="1076179"/>
    <lineage>
        <taxon>unclassified sequences</taxon>
        <taxon>metagenomes</taxon>
        <taxon>ecological metagenomes</taxon>
    </lineage>
</organism>
<accession>A0A644VXD9</accession>
<sequence length="289" mass="33588">MKTKLFFLSVFTLVMLACNNRSGDYQSLQAERDSLAREKEAMKAEMESYFATINMIEQNIEKIKNAEKLISLQPLGDESDVDNRNKINDDLTFINEMLKANREEINLLKSKLSKSNFKFAELERTITRLTKALEEEALKVKTLEEELVKKDSLITQLNEDIDGLSGNIEALESEKEEHITKIKEQDETIHTAWYVFGTRKELREQNIITSEGWFRPGRVLESDFNKSYFVRIDARKTKSIPLYSSRAKILSTHPKSSYTLEKENDTFTLLITDTKEFWSVSRYLVIEVD</sequence>
<evidence type="ECO:0000313" key="2">
    <source>
        <dbReference type="EMBL" id="MPL96038.1"/>
    </source>
</evidence>
<protein>
    <recommendedName>
        <fullName evidence="3">Chromosome partition protein Smc</fullName>
    </recommendedName>
</protein>
<reference evidence="2" key="1">
    <citation type="submission" date="2019-08" db="EMBL/GenBank/DDBJ databases">
        <authorList>
            <person name="Kucharzyk K."/>
            <person name="Murdoch R.W."/>
            <person name="Higgins S."/>
            <person name="Loffler F."/>
        </authorList>
    </citation>
    <scope>NUCLEOTIDE SEQUENCE</scope>
</reference>
<feature type="coiled-coil region" evidence="1">
    <location>
        <begin position="25"/>
        <end position="66"/>
    </location>
</feature>
<evidence type="ECO:0000256" key="1">
    <source>
        <dbReference type="SAM" id="Coils"/>
    </source>
</evidence>
<proteinExistence type="predicted"/>